<evidence type="ECO:0000256" key="3">
    <source>
        <dbReference type="ARBA" id="ARBA00022801"/>
    </source>
</evidence>
<keyword evidence="3" id="KW-0378">Hydrolase</keyword>
<dbReference type="InterPro" id="IPR021190">
    <property type="entry name" value="Pept_M10A"/>
</dbReference>
<dbReference type="Gene3D" id="3.40.390.10">
    <property type="entry name" value="Collagenase (Catalytic Domain)"/>
    <property type="match status" value="1"/>
</dbReference>
<evidence type="ECO:0000313" key="8">
    <source>
        <dbReference type="Proteomes" id="UP000824139"/>
    </source>
</evidence>
<dbReference type="GO" id="GO:0008270">
    <property type="term" value="F:zinc ion binding"/>
    <property type="evidence" value="ECO:0007669"/>
    <property type="project" value="InterPro"/>
</dbReference>
<organism evidence="7 8">
    <name type="scientific">Candidatus Scatenecus faecavium</name>
    <dbReference type="NCBI Taxonomy" id="2840915"/>
    <lineage>
        <taxon>Bacteria</taxon>
        <taxon>Candidatus Scatenecus</taxon>
    </lineage>
</organism>
<dbReference type="GO" id="GO:0006508">
    <property type="term" value="P:proteolysis"/>
    <property type="evidence" value="ECO:0007669"/>
    <property type="project" value="UniProtKB-KW"/>
</dbReference>
<dbReference type="SUPFAM" id="SSF55486">
    <property type="entry name" value="Metalloproteases ('zincins'), catalytic domain"/>
    <property type="match status" value="1"/>
</dbReference>
<sequence>MQKCTYVSESLKNGRLMRWTIMPLKVYIAPMKFYSKAGEDYKYRGLVRRALDEWQAATKGKISFRIVETLLDSNINIEWKRVERKALGFCNFSYDASHRLYGAEVSIGLTEGKVHADYMDENEVYHTILHEIGHAVGLGHSPNKKDIMYTPHQRGVNKVSSGDVLTVNWLYRLPQGATVAEVASRYQTGGSDIDEIIAKVMAGKAESEFERVKKSVNNPPSRDLLEEQENIANLKKYNLALQNLQISPDMRKFFLNNNRKK</sequence>
<dbReference type="PANTHER" id="PTHR10201">
    <property type="entry name" value="MATRIX METALLOPROTEINASE"/>
    <property type="match status" value="1"/>
</dbReference>
<dbReference type="AlphaFoldDB" id="A0A9D1FUQ7"/>
<evidence type="ECO:0000256" key="1">
    <source>
        <dbReference type="ARBA" id="ARBA00022670"/>
    </source>
</evidence>
<protein>
    <submittedName>
        <fullName evidence="7">Matrixin family metalloprotease</fullName>
    </submittedName>
</protein>
<dbReference type="Proteomes" id="UP000824139">
    <property type="component" value="Unassembled WGS sequence"/>
</dbReference>
<evidence type="ECO:0000313" key="7">
    <source>
        <dbReference type="EMBL" id="HIS82422.1"/>
    </source>
</evidence>
<dbReference type="Pfam" id="PF00413">
    <property type="entry name" value="Peptidase_M10"/>
    <property type="match status" value="1"/>
</dbReference>
<keyword evidence="1" id="KW-0645">Protease</keyword>
<dbReference type="PANTHER" id="PTHR10201:SF323">
    <property type="entry name" value="MATRIX METALLOPROTEINASE-21"/>
    <property type="match status" value="1"/>
</dbReference>
<dbReference type="EMBL" id="DVJO01000050">
    <property type="protein sequence ID" value="HIS82422.1"/>
    <property type="molecule type" value="Genomic_DNA"/>
</dbReference>
<dbReference type="SMART" id="SM00235">
    <property type="entry name" value="ZnMc"/>
    <property type="match status" value="1"/>
</dbReference>
<evidence type="ECO:0000256" key="2">
    <source>
        <dbReference type="ARBA" id="ARBA00022723"/>
    </source>
</evidence>
<evidence type="ECO:0000259" key="6">
    <source>
        <dbReference type="SMART" id="SM00235"/>
    </source>
</evidence>
<keyword evidence="5 7" id="KW-0482">Metalloprotease</keyword>
<reference evidence="7" key="1">
    <citation type="submission" date="2020-10" db="EMBL/GenBank/DDBJ databases">
        <authorList>
            <person name="Gilroy R."/>
        </authorList>
    </citation>
    <scope>NUCLEOTIDE SEQUENCE</scope>
    <source>
        <strain evidence="7">CHK152-2994</strain>
    </source>
</reference>
<evidence type="ECO:0000256" key="5">
    <source>
        <dbReference type="ARBA" id="ARBA00023049"/>
    </source>
</evidence>
<dbReference type="InterPro" id="IPR024079">
    <property type="entry name" value="MetalloPept_cat_dom_sf"/>
</dbReference>
<dbReference type="GO" id="GO:0031012">
    <property type="term" value="C:extracellular matrix"/>
    <property type="evidence" value="ECO:0007669"/>
    <property type="project" value="InterPro"/>
</dbReference>
<comment type="caution">
    <text evidence="7">The sequence shown here is derived from an EMBL/GenBank/DDBJ whole genome shotgun (WGS) entry which is preliminary data.</text>
</comment>
<keyword evidence="4" id="KW-0862">Zinc</keyword>
<dbReference type="PRINTS" id="PR00138">
    <property type="entry name" value="MATRIXIN"/>
</dbReference>
<name>A0A9D1FUQ7_9BACT</name>
<dbReference type="GO" id="GO:0004222">
    <property type="term" value="F:metalloendopeptidase activity"/>
    <property type="evidence" value="ECO:0007669"/>
    <property type="project" value="InterPro"/>
</dbReference>
<proteinExistence type="predicted"/>
<evidence type="ECO:0000256" key="4">
    <source>
        <dbReference type="ARBA" id="ARBA00022833"/>
    </source>
</evidence>
<gene>
    <name evidence="7" type="ORF">IAD41_02295</name>
</gene>
<reference evidence="7" key="2">
    <citation type="journal article" date="2021" name="PeerJ">
        <title>Extensive microbial diversity within the chicken gut microbiome revealed by metagenomics and culture.</title>
        <authorList>
            <person name="Gilroy R."/>
            <person name="Ravi A."/>
            <person name="Getino M."/>
            <person name="Pursley I."/>
            <person name="Horton D.L."/>
            <person name="Alikhan N.F."/>
            <person name="Baker D."/>
            <person name="Gharbi K."/>
            <person name="Hall N."/>
            <person name="Watson M."/>
            <person name="Adriaenssens E.M."/>
            <person name="Foster-Nyarko E."/>
            <person name="Jarju S."/>
            <person name="Secka A."/>
            <person name="Antonio M."/>
            <person name="Oren A."/>
            <person name="Chaudhuri R.R."/>
            <person name="La Ragione R."/>
            <person name="Hildebrand F."/>
            <person name="Pallen M.J."/>
        </authorList>
    </citation>
    <scope>NUCLEOTIDE SEQUENCE</scope>
    <source>
        <strain evidence="7">CHK152-2994</strain>
    </source>
</reference>
<feature type="domain" description="Peptidase metallopeptidase" evidence="6">
    <location>
        <begin position="15"/>
        <end position="173"/>
    </location>
</feature>
<dbReference type="InterPro" id="IPR001818">
    <property type="entry name" value="Pept_M10_metallopeptidase"/>
</dbReference>
<dbReference type="InterPro" id="IPR006026">
    <property type="entry name" value="Peptidase_Metallo"/>
</dbReference>
<accession>A0A9D1FUQ7</accession>
<keyword evidence="2" id="KW-0479">Metal-binding</keyword>